<keyword evidence="4" id="KW-1185">Reference proteome</keyword>
<dbReference type="InterPro" id="IPR011009">
    <property type="entry name" value="Kinase-like_dom_sf"/>
</dbReference>
<dbReference type="Gene3D" id="1.10.510.10">
    <property type="entry name" value="Transferase(Phosphotransferase) domain 1"/>
    <property type="match status" value="2"/>
</dbReference>
<dbReference type="GO" id="GO:0004672">
    <property type="term" value="F:protein kinase activity"/>
    <property type="evidence" value="ECO:0007669"/>
    <property type="project" value="InterPro"/>
</dbReference>
<dbReference type="EMBL" id="JAAOAO010000719">
    <property type="protein sequence ID" value="KAF5532608.1"/>
    <property type="molecule type" value="Genomic_DNA"/>
</dbReference>
<dbReference type="PROSITE" id="PS50011">
    <property type="entry name" value="PROTEIN_KINASE_DOM"/>
    <property type="match status" value="2"/>
</dbReference>
<keyword evidence="3" id="KW-0808">Transferase</keyword>
<dbReference type="PROSITE" id="PS00107">
    <property type="entry name" value="PROTEIN_KINASE_ATP"/>
    <property type="match status" value="1"/>
</dbReference>
<dbReference type="PANTHER" id="PTHR37542">
    <property type="entry name" value="HELO DOMAIN-CONTAINING PROTEIN-RELATED"/>
    <property type="match status" value="1"/>
</dbReference>
<reference evidence="3 4" key="1">
    <citation type="submission" date="2020-05" db="EMBL/GenBank/DDBJ databases">
        <title>Identification and distribution of gene clusters putatively required for synthesis of sphingolipid metabolism inhibitors in phylogenetically diverse species of the filamentous fungus Fusarium.</title>
        <authorList>
            <person name="Kim H.-S."/>
            <person name="Busman M."/>
            <person name="Brown D.W."/>
            <person name="Divon H."/>
            <person name="Uhlig S."/>
            <person name="Proctor R.H."/>
        </authorList>
    </citation>
    <scope>NUCLEOTIDE SEQUENCE [LARGE SCALE GENOMIC DNA]</scope>
    <source>
        <strain evidence="3 4">NRRL 25196</strain>
    </source>
</reference>
<name>A0A8H5IAQ9_9HYPO</name>
<keyword evidence="1" id="KW-0067">ATP-binding</keyword>
<dbReference type="InterPro" id="IPR017441">
    <property type="entry name" value="Protein_kinase_ATP_BS"/>
</dbReference>
<comment type="caution">
    <text evidence="3">The sequence shown here is derived from an EMBL/GenBank/DDBJ whole genome shotgun (WGS) entry which is preliminary data.</text>
</comment>
<feature type="domain" description="Protein kinase" evidence="2">
    <location>
        <begin position="517"/>
        <end position="811"/>
    </location>
</feature>
<dbReference type="Pfam" id="PF00069">
    <property type="entry name" value="Pkinase"/>
    <property type="match status" value="1"/>
</dbReference>
<feature type="binding site" evidence="1">
    <location>
        <position position="185"/>
    </location>
    <ligand>
        <name>ATP</name>
        <dbReference type="ChEBI" id="CHEBI:30616"/>
    </ligand>
</feature>
<evidence type="ECO:0000313" key="3">
    <source>
        <dbReference type="EMBL" id="KAF5532608.1"/>
    </source>
</evidence>
<evidence type="ECO:0000313" key="4">
    <source>
        <dbReference type="Proteomes" id="UP000574317"/>
    </source>
</evidence>
<dbReference type="GO" id="GO:0005524">
    <property type="term" value="F:ATP binding"/>
    <property type="evidence" value="ECO:0007669"/>
    <property type="project" value="UniProtKB-UniRule"/>
</dbReference>
<sequence>MNTLRDEIEILRISNENSLGRNFVPEAKLFILLTEAKIRACLREINIADHEREELVHAITHGARRCFSILLLLNGGERITGFFKHDLMQKSKPDDRFPYTTEPLQRALGVDISPAFLKRFMNMQWCFMVPVLRSQSILRELDKSTVLPYVREKLLGSGAMGDAYLVDLHPECHELPIIKHQVVRKELKQSADEDIESFMRELKNVALLTHLKHPNIVKLYCSYVQDMPSRRCNFIFEVAEGGSLAGLLDGRYEGPHLEAHQVLWGLADLASAIDAVHNFVSDTLDLELTGCHHDLKPQNILIQGETLVLIDFGLSTFRNPNEDSLTLFKETRGSYIAPECQSSIDGRVKSHKVGRASDIWSFGCILSEVLTFLLCGSPGVRQFRKRRVILFTEGIEWSRFHVGLGIDFKSIQKILNGEQDILNSIRGCDHTTNIRLLRAISKLNTSLVQALPFEYKTQFKKHLVDQVLQISDMNELGNISTALKEGPDHDVGTLIAMQRLIVLADQGNLTDHKALVLEEAAVTIRADLGIHSLARLQGEYKDVIVEWLRYDGSWADTSVSSRLLKRLSTMASLLSDQTTQSLTGTLKCQGYFHEPARNCFGLVYLIHTADFMPRTLYQLIDEMVPEKKKPRFRPPLEFRFKLASDLCRSVQALHRINWLHRNIHSMNVVCLSPPGVRDAEAAQNMRLIGLGASREDTHDSFTQGHDEEAQLRNYQHPYYLGGARYRADFDCYSLGMVLLEIGLWSTLTRLGKGFKGMDDKAFRRNIIQKYVPQLEMTMGSNYMEAVRWCIEAEPVSTPHQGSRPQSLEEMVMGRLHIP</sequence>
<organism evidence="3 4">
    <name type="scientific">Fusarium napiforme</name>
    <dbReference type="NCBI Taxonomy" id="42672"/>
    <lineage>
        <taxon>Eukaryota</taxon>
        <taxon>Fungi</taxon>
        <taxon>Dikarya</taxon>
        <taxon>Ascomycota</taxon>
        <taxon>Pezizomycotina</taxon>
        <taxon>Sordariomycetes</taxon>
        <taxon>Hypocreomycetidae</taxon>
        <taxon>Hypocreales</taxon>
        <taxon>Nectriaceae</taxon>
        <taxon>Fusarium</taxon>
        <taxon>Fusarium fujikuroi species complex</taxon>
    </lineage>
</organism>
<dbReference type="Proteomes" id="UP000574317">
    <property type="component" value="Unassembled WGS sequence"/>
</dbReference>
<protein>
    <submittedName>
        <fullName evidence="3">Kinase domain-containing protein</fullName>
    </submittedName>
</protein>
<evidence type="ECO:0000259" key="2">
    <source>
        <dbReference type="PROSITE" id="PS50011"/>
    </source>
</evidence>
<dbReference type="SUPFAM" id="SSF56112">
    <property type="entry name" value="Protein kinase-like (PK-like)"/>
    <property type="match status" value="2"/>
</dbReference>
<evidence type="ECO:0000256" key="1">
    <source>
        <dbReference type="PROSITE-ProRule" id="PRU10141"/>
    </source>
</evidence>
<gene>
    <name evidence="3" type="ORF">FNAPI_12916</name>
</gene>
<dbReference type="PANTHER" id="PTHR37542:SF3">
    <property type="entry name" value="PRION-INHIBITION AND PROPAGATION HELO DOMAIN-CONTAINING PROTEIN"/>
    <property type="match status" value="1"/>
</dbReference>
<accession>A0A8H5IAQ9</accession>
<keyword evidence="1" id="KW-0547">Nucleotide-binding</keyword>
<dbReference type="InterPro" id="IPR000719">
    <property type="entry name" value="Prot_kinase_dom"/>
</dbReference>
<dbReference type="SMART" id="SM00220">
    <property type="entry name" value="S_TKc"/>
    <property type="match status" value="1"/>
</dbReference>
<keyword evidence="3" id="KW-0418">Kinase</keyword>
<proteinExistence type="predicted"/>
<dbReference type="AlphaFoldDB" id="A0A8H5IAQ9"/>
<feature type="domain" description="Protein kinase" evidence="2">
    <location>
        <begin position="149"/>
        <end position="447"/>
    </location>
</feature>